<sequence length="76" mass="8741">MKEGLSIKVKTLKKEGDFQETRRENIQFRTTIRNGIPSKEKDHPPEEFNAYNRKKGELAETGEANTQHLSAHTNTD</sequence>
<evidence type="ECO:0000313" key="3">
    <source>
        <dbReference type="Proteomes" id="UP001314170"/>
    </source>
</evidence>
<feature type="compositionally biased region" description="Polar residues" evidence="1">
    <location>
        <begin position="63"/>
        <end position="76"/>
    </location>
</feature>
<keyword evidence="3" id="KW-1185">Reference proteome</keyword>
<evidence type="ECO:0000313" key="2">
    <source>
        <dbReference type="EMBL" id="CAK7332629.1"/>
    </source>
</evidence>
<dbReference type="AlphaFoldDB" id="A0AAV1RB95"/>
<protein>
    <submittedName>
        <fullName evidence="2">Uncharacterized protein</fullName>
    </submittedName>
</protein>
<reference evidence="2 3" key="1">
    <citation type="submission" date="2024-01" db="EMBL/GenBank/DDBJ databases">
        <authorList>
            <person name="Waweru B."/>
        </authorList>
    </citation>
    <scope>NUCLEOTIDE SEQUENCE [LARGE SCALE GENOMIC DNA]</scope>
</reference>
<feature type="region of interest" description="Disordered" evidence="1">
    <location>
        <begin position="53"/>
        <end position="76"/>
    </location>
</feature>
<dbReference type="EMBL" id="CAWUPB010000913">
    <property type="protein sequence ID" value="CAK7332629.1"/>
    <property type="molecule type" value="Genomic_DNA"/>
</dbReference>
<comment type="caution">
    <text evidence="2">The sequence shown here is derived from an EMBL/GenBank/DDBJ whole genome shotgun (WGS) entry which is preliminary data.</text>
</comment>
<gene>
    <name evidence="2" type="ORF">DCAF_LOCUS9077</name>
</gene>
<organism evidence="2 3">
    <name type="scientific">Dovyalis caffra</name>
    <dbReference type="NCBI Taxonomy" id="77055"/>
    <lineage>
        <taxon>Eukaryota</taxon>
        <taxon>Viridiplantae</taxon>
        <taxon>Streptophyta</taxon>
        <taxon>Embryophyta</taxon>
        <taxon>Tracheophyta</taxon>
        <taxon>Spermatophyta</taxon>
        <taxon>Magnoliopsida</taxon>
        <taxon>eudicotyledons</taxon>
        <taxon>Gunneridae</taxon>
        <taxon>Pentapetalae</taxon>
        <taxon>rosids</taxon>
        <taxon>fabids</taxon>
        <taxon>Malpighiales</taxon>
        <taxon>Salicaceae</taxon>
        <taxon>Flacourtieae</taxon>
        <taxon>Dovyalis</taxon>
    </lineage>
</organism>
<evidence type="ECO:0000256" key="1">
    <source>
        <dbReference type="SAM" id="MobiDB-lite"/>
    </source>
</evidence>
<dbReference type="Proteomes" id="UP001314170">
    <property type="component" value="Unassembled WGS sequence"/>
</dbReference>
<proteinExistence type="predicted"/>
<accession>A0AAV1RB95</accession>
<name>A0AAV1RB95_9ROSI</name>